<protein>
    <recommendedName>
        <fullName evidence="9">Protein kinase domain-containing protein</fullName>
    </recommendedName>
</protein>
<keyword evidence="1" id="KW-0808">Transferase</keyword>
<evidence type="ECO:0000256" key="1">
    <source>
        <dbReference type="ARBA" id="ARBA00022679"/>
    </source>
</evidence>
<dbReference type="Gene3D" id="1.10.510.10">
    <property type="entry name" value="Transferase(Phosphotransferase) domain 1"/>
    <property type="match status" value="1"/>
</dbReference>
<evidence type="ECO:0000313" key="11">
    <source>
        <dbReference type="Proteomes" id="UP001497600"/>
    </source>
</evidence>
<dbReference type="InterPro" id="IPR008271">
    <property type="entry name" value="Ser/Thr_kinase_AS"/>
</dbReference>
<dbReference type="Gene3D" id="3.30.200.20">
    <property type="entry name" value="Phosphorylase Kinase, domain 1"/>
    <property type="match status" value="1"/>
</dbReference>
<dbReference type="InterPro" id="IPR000719">
    <property type="entry name" value="Prot_kinase_dom"/>
</dbReference>
<dbReference type="InterPro" id="IPR017441">
    <property type="entry name" value="Protein_kinase_ATP_BS"/>
</dbReference>
<dbReference type="Pfam" id="PF00069">
    <property type="entry name" value="Pkinase"/>
    <property type="match status" value="1"/>
</dbReference>
<comment type="similarity">
    <text evidence="5">Belongs to the protein kinase superfamily. Ser/Thr protein kinase family. GCN2 subfamily.</text>
</comment>
<keyword evidence="8" id="KW-0472">Membrane</keyword>
<accession>A0ABP0EHW5</accession>
<dbReference type="PANTHER" id="PTHR11042">
    <property type="entry name" value="EUKARYOTIC TRANSLATION INITIATION FACTOR 2-ALPHA KINASE EIF2-ALPHA KINASE -RELATED"/>
    <property type="match status" value="1"/>
</dbReference>
<organism evidence="10 11">
    <name type="scientific">[Candida] anglica</name>
    <dbReference type="NCBI Taxonomy" id="148631"/>
    <lineage>
        <taxon>Eukaryota</taxon>
        <taxon>Fungi</taxon>
        <taxon>Dikarya</taxon>
        <taxon>Ascomycota</taxon>
        <taxon>Saccharomycotina</taxon>
        <taxon>Pichiomycetes</taxon>
        <taxon>Debaryomycetaceae</taxon>
        <taxon>Kurtzmaniella</taxon>
    </lineage>
</organism>
<keyword evidence="11" id="KW-1185">Reference proteome</keyword>
<evidence type="ECO:0000256" key="4">
    <source>
        <dbReference type="ARBA" id="ARBA00022840"/>
    </source>
</evidence>
<dbReference type="SUPFAM" id="SSF56112">
    <property type="entry name" value="Protein kinase-like (PK-like)"/>
    <property type="match status" value="1"/>
</dbReference>
<evidence type="ECO:0000256" key="7">
    <source>
        <dbReference type="SAM" id="MobiDB-lite"/>
    </source>
</evidence>
<dbReference type="PROSITE" id="PS00108">
    <property type="entry name" value="PROTEIN_KINASE_ST"/>
    <property type="match status" value="1"/>
</dbReference>
<evidence type="ECO:0000256" key="8">
    <source>
        <dbReference type="SAM" id="Phobius"/>
    </source>
</evidence>
<evidence type="ECO:0000313" key="10">
    <source>
        <dbReference type="EMBL" id="CAK7918041.1"/>
    </source>
</evidence>
<feature type="domain" description="Protein kinase" evidence="9">
    <location>
        <begin position="162"/>
        <end position="580"/>
    </location>
</feature>
<dbReference type="InterPro" id="IPR050339">
    <property type="entry name" value="CC_SR_Kinase"/>
</dbReference>
<keyword evidence="2 6" id="KW-0547">Nucleotide-binding</keyword>
<dbReference type="EMBL" id="OZ004259">
    <property type="protein sequence ID" value="CAK7918041.1"/>
    <property type="molecule type" value="Genomic_DNA"/>
</dbReference>
<dbReference type="PANTHER" id="PTHR11042:SF190">
    <property type="entry name" value="MITOSIS INHIBITOR PROTEIN KINASE MIK1"/>
    <property type="match status" value="1"/>
</dbReference>
<dbReference type="InterPro" id="IPR011009">
    <property type="entry name" value="Kinase-like_dom_sf"/>
</dbReference>
<reference evidence="10 11" key="1">
    <citation type="submission" date="2024-01" db="EMBL/GenBank/DDBJ databases">
        <authorList>
            <consortium name="Genoscope - CEA"/>
            <person name="William W."/>
        </authorList>
    </citation>
    <scope>NUCLEOTIDE SEQUENCE [LARGE SCALE GENOMIC DNA]</scope>
    <source>
        <strain evidence="10 11">29B2s-10</strain>
    </source>
</reference>
<keyword evidence="3" id="KW-0418">Kinase</keyword>
<feature type="binding site" evidence="6">
    <location>
        <position position="194"/>
    </location>
    <ligand>
        <name>ATP</name>
        <dbReference type="ChEBI" id="CHEBI:30616"/>
    </ligand>
</feature>
<dbReference type="Proteomes" id="UP001497600">
    <property type="component" value="Chromosome G"/>
</dbReference>
<keyword evidence="8" id="KW-1133">Transmembrane helix</keyword>
<keyword evidence="8" id="KW-0812">Transmembrane</keyword>
<keyword evidence="4 6" id="KW-0067">ATP-binding</keyword>
<dbReference type="SMART" id="SM00220">
    <property type="entry name" value="S_TKc"/>
    <property type="match status" value="1"/>
</dbReference>
<evidence type="ECO:0000259" key="9">
    <source>
        <dbReference type="PROSITE" id="PS50011"/>
    </source>
</evidence>
<evidence type="ECO:0000256" key="3">
    <source>
        <dbReference type="ARBA" id="ARBA00022777"/>
    </source>
</evidence>
<evidence type="ECO:0000256" key="5">
    <source>
        <dbReference type="ARBA" id="ARBA00037982"/>
    </source>
</evidence>
<sequence length="677" mass="78747">MSVVPYNPNNKIVYHDPTHGILVLHNNQQNTFQLLSTSHTASEGNRYSSHSNVHNNTCPNCGFAWDYQNYRKDQYPRRPSAGDSQQLSEPDGATGTSQPLSNGLPVDFRSNSGDGFMHHDYFKLLENLPHHVKFKLGSALQNDTCLPENIFNQGYFQRFFKKVPPFTLGTGAHAQVYKVIHVLNEIRLGTYAVKRICIGDKVEFLEQVLNEVMILYELSVQGANENNLIRYNHVWLEMGDLDDSSTFIIPDYNGRTSGSSRNDKVPYVFILQQYCDGGHLEDLIYDNFLPEKRQSMKERVDIEREKRRRRSRSRSKVDRDLFQDEELPFHREWLDDIEIWKFIKDVVNGVHYLHLHGILHRDLKPSNCLLDEKYKYFPTNKIWDDDDFELYIQNLPKVLVSDFGEGKYINKHKQFTEDSEFNMSTSINNMHSTERCGNTGTLEFTAPELWLYSNYERPDLEGLQSQKFTNEFTYESDIYSLGLILCWLCVGSLPFSNLIENEVDPLVIRSKILDWYFVLDQNSFNDWFNEALGTRTKTRTLNEFRNLIYLMIKGSDSEPISRVLTGKIISMLNEMKKNFIYQDQEKQERKKKGKQPIKTTSNKISPKVLNISIYGGYFFSYLVSEYIVIRNFWLSIFLKLLIFGNIGYDLFWVPKMTQRGAIMMAMLSVCIGSAILG</sequence>
<dbReference type="PROSITE" id="PS00107">
    <property type="entry name" value="PROTEIN_KINASE_ATP"/>
    <property type="match status" value="1"/>
</dbReference>
<evidence type="ECO:0000256" key="2">
    <source>
        <dbReference type="ARBA" id="ARBA00022741"/>
    </source>
</evidence>
<name>A0ABP0EHW5_9ASCO</name>
<feature type="compositionally biased region" description="Polar residues" evidence="7">
    <location>
        <begin position="82"/>
        <end position="101"/>
    </location>
</feature>
<proteinExistence type="inferred from homology"/>
<gene>
    <name evidence="10" type="ORF">CAAN4_G11452</name>
</gene>
<dbReference type="PROSITE" id="PS50011">
    <property type="entry name" value="PROTEIN_KINASE_DOM"/>
    <property type="match status" value="1"/>
</dbReference>
<feature type="region of interest" description="Disordered" evidence="7">
    <location>
        <begin position="74"/>
        <end position="104"/>
    </location>
</feature>
<feature type="transmembrane region" description="Helical" evidence="8">
    <location>
        <begin position="633"/>
        <end position="653"/>
    </location>
</feature>
<evidence type="ECO:0000256" key="6">
    <source>
        <dbReference type="PROSITE-ProRule" id="PRU10141"/>
    </source>
</evidence>